<accession>A0ABX9G1B0</accession>
<sequence>MERTQMKRTLWLCLLYLGVLAVMLIQADTSANLGKPMEIEFQYSKF</sequence>
<protein>
    <submittedName>
        <fullName evidence="1">Uncharacterized protein</fullName>
    </submittedName>
</protein>
<proteinExistence type="predicted"/>
<dbReference type="Proteomes" id="UP000252124">
    <property type="component" value="Unassembled WGS sequence"/>
</dbReference>
<reference evidence="1 2" key="1">
    <citation type="submission" date="2018-06" db="EMBL/GenBank/DDBJ databases">
        <title>Genomic Encyclopedia of Type Strains, Phase III (KMG-III): the genomes of soil and plant-associated and newly described type strains.</title>
        <authorList>
            <person name="Whitman W."/>
        </authorList>
    </citation>
    <scope>NUCLEOTIDE SEQUENCE [LARGE SCALE GENOMIC DNA]</scope>
    <source>
        <strain evidence="1 2">CECT 7342</strain>
    </source>
</reference>
<evidence type="ECO:0000313" key="2">
    <source>
        <dbReference type="Proteomes" id="UP000252124"/>
    </source>
</evidence>
<name>A0ABX9G1B0_9BURK</name>
<dbReference type="EMBL" id="QNRM01000017">
    <property type="protein sequence ID" value="RBP13221.1"/>
    <property type="molecule type" value="Genomic_DNA"/>
</dbReference>
<evidence type="ECO:0000313" key="1">
    <source>
        <dbReference type="EMBL" id="RBP13221.1"/>
    </source>
</evidence>
<gene>
    <name evidence="1" type="ORF">DFP87_11735</name>
</gene>
<organism evidence="1 2">
    <name type="scientific">Achromobacter marplatensis</name>
    <dbReference type="NCBI Taxonomy" id="470868"/>
    <lineage>
        <taxon>Bacteria</taxon>
        <taxon>Pseudomonadati</taxon>
        <taxon>Pseudomonadota</taxon>
        <taxon>Betaproteobacteria</taxon>
        <taxon>Burkholderiales</taxon>
        <taxon>Alcaligenaceae</taxon>
        <taxon>Achromobacter</taxon>
    </lineage>
</organism>
<keyword evidence="2" id="KW-1185">Reference proteome</keyword>
<comment type="caution">
    <text evidence="1">The sequence shown here is derived from an EMBL/GenBank/DDBJ whole genome shotgun (WGS) entry which is preliminary data.</text>
</comment>